<gene>
    <name evidence="2" type="ORF">GYMLUDRAFT_252892</name>
</gene>
<protein>
    <submittedName>
        <fullName evidence="2">Uncharacterized protein</fullName>
    </submittedName>
</protein>
<accession>A0A0D0BYQ7</accession>
<evidence type="ECO:0000313" key="3">
    <source>
        <dbReference type="Proteomes" id="UP000053593"/>
    </source>
</evidence>
<proteinExistence type="predicted"/>
<organism evidence="2 3">
    <name type="scientific">Collybiopsis luxurians FD-317 M1</name>
    <dbReference type="NCBI Taxonomy" id="944289"/>
    <lineage>
        <taxon>Eukaryota</taxon>
        <taxon>Fungi</taxon>
        <taxon>Dikarya</taxon>
        <taxon>Basidiomycota</taxon>
        <taxon>Agaricomycotina</taxon>
        <taxon>Agaricomycetes</taxon>
        <taxon>Agaricomycetidae</taxon>
        <taxon>Agaricales</taxon>
        <taxon>Marasmiineae</taxon>
        <taxon>Omphalotaceae</taxon>
        <taxon>Collybiopsis</taxon>
        <taxon>Collybiopsis luxurians</taxon>
    </lineage>
</organism>
<name>A0A0D0BYQ7_9AGAR</name>
<dbReference type="OrthoDB" id="2884172at2759"/>
<dbReference type="HOGENOM" id="CLU_136906_0_0_1"/>
<reference evidence="2 3" key="1">
    <citation type="submission" date="2014-04" db="EMBL/GenBank/DDBJ databases">
        <title>Evolutionary Origins and Diversification of the Mycorrhizal Mutualists.</title>
        <authorList>
            <consortium name="DOE Joint Genome Institute"/>
            <consortium name="Mycorrhizal Genomics Consortium"/>
            <person name="Kohler A."/>
            <person name="Kuo A."/>
            <person name="Nagy L.G."/>
            <person name="Floudas D."/>
            <person name="Copeland A."/>
            <person name="Barry K.W."/>
            <person name="Cichocki N."/>
            <person name="Veneault-Fourrey C."/>
            <person name="LaButti K."/>
            <person name="Lindquist E.A."/>
            <person name="Lipzen A."/>
            <person name="Lundell T."/>
            <person name="Morin E."/>
            <person name="Murat C."/>
            <person name="Riley R."/>
            <person name="Ohm R."/>
            <person name="Sun H."/>
            <person name="Tunlid A."/>
            <person name="Henrissat B."/>
            <person name="Grigoriev I.V."/>
            <person name="Hibbett D.S."/>
            <person name="Martin F."/>
        </authorList>
    </citation>
    <scope>NUCLEOTIDE SEQUENCE [LARGE SCALE GENOMIC DNA]</scope>
    <source>
        <strain evidence="2 3">FD-317 M1</strain>
    </source>
</reference>
<dbReference type="Proteomes" id="UP000053593">
    <property type="component" value="Unassembled WGS sequence"/>
</dbReference>
<feature type="transmembrane region" description="Helical" evidence="1">
    <location>
        <begin position="106"/>
        <end position="127"/>
    </location>
</feature>
<keyword evidence="1" id="KW-1133">Transmembrane helix</keyword>
<keyword evidence="1" id="KW-0812">Transmembrane</keyword>
<keyword evidence="1" id="KW-0472">Membrane</keyword>
<dbReference type="AlphaFoldDB" id="A0A0D0BYQ7"/>
<dbReference type="EMBL" id="KN834897">
    <property type="protein sequence ID" value="KIK50537.1"/>
    <property type="molecule type" value="Genomic_DNA"/>
</dbReference>
<evidence type="ECO:0000313" key="2">
    <source>
        <dbReference type="EMBL" id="KIK50537.1"/>
    </source>
</evidence>
<feature type="transmembrane region" description="Helical" evidence="1">
    <location>
        <begin position="68"/>
        <end position="86"/>
    </location>
</feature>
<feature type="transmembrane region" description="Helical" evidence="1">
    <location>
        <begin position="42"/>
        <end position="61"/>
    </location>
</feature>
<evidence type="ECO:0000256" key="1">
    <source>
        <dbReference type="SAM" id="Phobius"/>
    </source>
</evidence>
<keyword evidence="3" id="KW-1185">Reference proteome</keyword>
<sequence length="148" mass="16568">MSNLIYTHSGFIQIGSDSQAGFEDQTQIAEEKILPLVYMPTWVLAVAMMLGDFVVVWRAWVLFQCISLVKAVLATLMIGNIGINIVDCIFDNLGIKLSEAGYAQILDWLSVLVSMVVNMFATSLIAWKAWQVIWTFNAVLNSKRPFSM</sequence>